<accession>A0A7W7YBW1</accession>
<dbReference type="AlphaFoldDB" id="A0A7W7YBW1"/>
<evidence type="ECO:0000313" key="2">
    <source>
        <dbReference type="Proteomes" id="UP000590740"/>
    </source>
</evidence>
<evidence type="ECO:0000313" key="1">
    <source>
        <dbReference type="EMBL" id="MBB5033162.1"/>
    </source>
</evidence>
<dbReference type="EMBL" id="JACHIG010000005">
    <property type="protein sequence ID" value="MBB5033162.1"/>
    <property type="molecule type" value="Genomic_DNA"/>
</dbReference>
<keyword evidence="2" id="KW-1185">Reference proteome</keyword>
<gene>
    <name evidence="1" type="ORF">HNQ65_002745</name>
</gene>
<organism evidence="1 2">
    <name type="scientific">Prosthecobacter vanneervenii</name>
    <dbReference type="NCBI Taxonomy" id="48466"/>
    <lineage>
        <taxon>Bacteria</taxon>
        <taxon>Pseudomonadati</taxon>
        <taxon>Verrucomicrobiota</taxon>
        <taxon>Verrucomicrobiia</taxon>
        <taxon>Verrucomicrobiales</taxon>
        <taxon>Verrucomicrobiaceae</taxon>
        <taxon>Prosthecobacter</taxon>
    </lineage>
</organism>
<reference evidence="1 2" key="1">
    <citation type="submission" date="2020-08" db="EMBL/GenBank/DDBJ databases">
        <title>Genomic Encyclopedia of Type Strains, Phase IV (KMG-IV): sequencing the most valuable type-strain genomes for metagenomic binning, comparative biology and taxonomic classification.</title>
        <authorList>
            <person name="Goeker M."/>
        </authorList>
    </citation>
    <scope>NUCLEOTIDE SEQUENCE [LARGE SCALE GENOMIC DNA]</scope>
    <source>
        <strain evidence="1 2">DSM 12252</strain>
    </source>
</reference>
<dbReference type="Pfam" id="PF06074">
    <property type="entry name" value="Portal_Mu"/>
    <property type="match status" value="1"/>
</dbReference>
<name>A0A7W7YBW1_9BACT</name>
<dbReference type="RefSeq" id="WP_184340075.1">
    <property type="nucleotide sequence ID" value="NZ_JACHIG010000005.1"/>
</dbReference>
<protein>
    <submittedName>
        <fullName evidence="1">Phage gp29-like protein</fullName>
    </submittedName>
</protein>
<sequence>MAALKAGTSIFSQQLLRYVREIRNAQLRGLSGETLACALDGFERGDFRQAAAFWQPMALRDDTISIVKPKREKTVARRDWQVLQVDDSSEAKEQKAVLTQFWGNVKAVNAYDMNHRGGIALLIRQMMEAVSYKYASHHLVWSPAREQLGCTFEYVPLQFFENRTGLLRFLPTGLEYEGNALAEGEWMVTVSDGLMVAASIGYLAKRNALADLLAFSDKFGMPGMLGRTKHGKDTDAGRAMAEAVEAFGQDWAAVLYGDDGMVKDPIQLIRAEGGTGSLPMPAIMERVDRRFTALWRGADLGTLSAKDSAGASLQDGETDIIEQDDALTISEKLNEIERIVLGFHFGPKAAANPKAYIRIIVPQSEDLKLLLQVVQTLVGMGVPMAVADIQERFGLAQPKAGADLLQDPGAKPAPQDLGSLMNQRANADAEEERFLAGASRLLAKAATEDRADLVAQMKDVLRAPDATRLNALASFIEHLPESIGQDSAQVSAWETLLASALVNGWALR</sequence>
<dbReference type="Proteomes" id="UP000590740">
    <property type="component" value="Unassembled WGS sequence"/>
</dbReference>
<comment type="caution">
    <text evidence="1">The sequence shown here is derived from an EMBL/GenBank/DDBJ whole genome shotgun (WGS) entry which is preliminary data.</text>
</comment>
<proteinExistence type="predicted"/>
<dbReference type="InterPro" id="IPR009279">
    <property type="entry name" value="Portal_Mu"/>
</dbReference>